<feature type="binding site" evidence="5">
    <location>
        <position position="84"/>
    </location>
    <ligand>
        <name>substrate</name>
    </ligand>
</feature>
<protein>
    <submittedName>
        <fullName evidence="10">Malate dehydrogenase</fullName>
    </submittedName>
</protein>
<evidence type="ECO:0000256" key="4">
    <source>
        <dbReference type="PIRSR" id="PIRSR000102-1"/>
    </source>
</evidence>
<gene>
    <name evidence="10" type="ORF">ENK44_07400</name>
</gene>
<dbReference type="InterPro" id="IPR001557">
    <property type="entry name" value="L-lactate/malate_DH"/>
</dbReference>
<feature type="active site" description="Proton acceptor" evidence="4">
    <location>
        <position position="182"/>
    </location>
</feature>
<dbReference type="InterPro" id="IPR011275">
    <property type="entry name" value="Malate_DH_type3"/>
</dbReference>
<feature type="binding site" evidence="6">
    <location>
        <begin position="125"/>
        <end position="127"/>
    </location>
    <ligand>
        <name>NAD(+)</name>
        <dbReference type="ChEBI" id="CHEBI:57540"/>
    </ligand>
</feature>
<dbReference type="GO" id="GO:0006099">
    <property type="term" value="P:tricarboxylic acid cycle"/>
    <property type="evidence" value="ECO:0007669"/>
    <property type="project" value="UniProtKB-KW"/>
</dbReference>
<feature type="binding site" evidence="6">
    <location>
        <begin position="9"/>
        <end position="14"/>
    </location>
    <ligand>
        <name>NAD(+)</name>
        <dbReference type="ChEBI" id="CHEBI:57540"/>
    </ligand>
</feature>
<evidence type="ECO:0000259" key="9">
    <source>
        <dbReference type="Pfam" id="PF02866"/>
    </source>
</evidence>
<sequence>MLSKIAVIGGGNIGGVLIQELVRRRLARTVALVDVKGPELAKGKCLDIAEGSPVISSDIKVEGSKEYDVIEGADMVINTAGVPRTTRPDGTLPTREELLATNLKITDAVSAGIQKFCKDAMVISIANPLDAIVYRLYQNLQPSRARLIGMAGVLDSARYRYFIAQEAGISVENVEAMVLGGHGDNMLPIRSACRIAGMPVEKFVSPEKLDAIEARTRKAGGEVVKLLGVGSAFVSPAWSALEMAEAIIFDKKKIMAVSALLEGEYGVNGLFIGVPAILGAGGMEKVIEMDLTDSEKEAFKKSVESVQKTKDEVIAMTK</sequence>
<dbReference type="AlphaFoldDB" id="A0A7V4UDE6"/>
<dbReference type="GO" id="GO:0004459">
    <property type="term" value="F:L-lactate dehydrogenase (NAD+) activity"/>
    <property type="evidence" value="ECO:0007669"/>
    <property type="project" value="TreeGrafter"/>
</dbReference>
<evidence type="ECO:0000259" key="8">
    <source>
        <dbReference type="Pfam" id="PF00056"/>
    </source>
</evidence>
<keyword evidence="3 6" id="KW-0520">NAD</keyword>
<dbReference type="FunFam" id="3.90.110.10:FF:000004">
    <property type="entry name" value="Malate dehydrogenase"/>
    <property type="match status" value="1"/>
</dbReference>
<feature type="domain" description="Lactate/malate dehydrogenase N-terminal" evidence="8">
    <location>
        <begin position="4"/>
        <end position="149"/>
    </location>
</feature>
<dbReference type="InterPro" id="IPR022383">
    <property type="entry name" value="Lactate/malate_DH_C"/>
</dbReference>
<dbReference type="InterPro" id="IPR001236">
    <property type="entry name" value="Lactate/malate_DH_N"/>
</dbReference>
<dbReference type="PRINTS" id="PR00086">
    <property type="entry name" value="LLDHDRGNASE"/>
</dbReference>
<evidence type="ECO:0000256" key="6">
    <source>
        <dbReference type="PIRSR" id="PIRSR000102-3"/>
    </source>
</evidence>
<proteinExistence type="inferred from homology"/>
<comment type="similarity">
    <text evidence="7">Belongs to the LDH/MDH superfamily.</text>
</comment>
<dbReference type="Gene3D" id="3.40.50.720">
    <property type="entry name" value="NAD(P)-binding Rossmann-like Domain"/>
    <property type="match status" value="1"/>
</dbReference>
<dbReference type="InterPro" id="IPR036291">
    <property type="entry name" value="NAD(P)-bd_dom_sf"/>
</dbReference>
<name>A0A7V4UDE6_CALAY</name>
<accession>A0A7V4UDE6</accession>
<dbReference type="PIRSF" id="PIRSF000102">
    <property type="entry name" value="Lac_mal_DH"/>
    <property type="match status" value="1"/>
</dbReference>
<evidence type="ECO:0000256" key="1">
    <source>
        <dbReference type="ARBA" id="ARBA00022532"/>
    </source>
</evidence>
<dbReference type="Proteomes" id="UP000885779">
    <property type="component" value="Unassembled WGS sequence"/>
</dbReference>
<dbReference type="InterPro" id="IPR015955">
    <property type="entry name" value="Lactate_DH/Glyco_Ohase_4_C"/>
</dbReference>
<keyword evidence="1" id="KW-0816">Tricarboxylic acid cycle</keyword>
<dbReference type="Gene3D" id="3.90.110.10">
    <property type="entry name" value="Lactate dehydrogenase/glycoside hydrolase, family 4, C-terminal"/>
    <property type="match status" value="1"/>
</dbReference>
<feature type="binding site" evidence="5">
    <location>
        <position position="95"/>
    </location>
    <ligand>
        <name>substrate</name>
    </ligand>
</feature>
<evidence type="ECO:0000256" key="5">
    <source>
        <dbReference type="PIRSR" id="PIRSR000102-2"/>
    </source>
</evidence>
<evidence type="ECO:0000256" key="7">
    <source>
        <dbReference type="RuleBase" id="RU003369"/>
    </source>
</evidence>
<dbReference type="SUPFAM" id="SSF56327">
    <property type="entry name" value="LDH C-terminal domain-like"/>
    <property type="match status" value="1"/>
</dbReference>
<comment type="caution">
    <text evidence="10">The sequence shown here is derived from an EMBL/GenBank/DDBJ whole genome shotgun (WGS) entry which is preliminary data.</text>
</comment>
<feature type="binding site" evidence="6">
    <location>
        <position position="34"/>
    </location>
    <ligand>
        <name>NAD(+)</name>
        <dbReference type="ChEBI" id="CHEBI:57540"/>
    </ligand>
</feature>
<feature type="domain" description="Lactate/malate dehydrogenase C-terminal" evidence="9">
    <location>
        <begin position="154"/>
        <end position="315"/>
    </location>
</feature>
<dbReference type="EMBL" id="DRQG01000071">
    <property type="protein sequence ID" value="HGY55507.1"/>
    <property type="molecule type" value="Genomic_DNA"/>
</dbReference>
<evidence type="ECO:0000256" key="3">
    <source>
        <dbReference type="ARBA" id="ARBA00023027"/>
    </source>
</evidence>
<evidence type="ECO:0000256" key="2">
    <source>
        <dbReference type="ARBA" id="ARBA00023002"/>
    </source>
</evidence>
<dbReference type="SUPFAM" id="SSF51735">
    <property type="entry name" value="NAD(P)-binding Rossmann-fold domains"/>
    <property type="match status" value="1"/>
</dbReference>
<feature type="binding site" evidence="5">
    <location>
        <position position="158"/>
    </location>
    <ligand>
        <name>substrate</name>
    </ligand>
</feature>
<dbReference type="NCBIfam" id="NF004863">
    <property type="entry name" value="PRK06223.1"/>
    <property type="match status" value="1"/>
</dbReference>
<dbReference type="GO" id="GO:0006089">
    <property type="term" value="P:lactate metabolic process"/>
    <property type="evidence" value="ECO:0007669"/>
    <property type="project" value="TreeGrafter"/>
</dbReference>
<evidence type="ECO:0000313" key="10">
    <source>
        <dbReference type="EMBL" id="HGY55507.1"/>
    </source>
</evidence>
<feature type="binding site" evidence="6">
    <location>
        <position position="102"/>
    </location>
    <ligand>
        <name>NAD(+)</name>
        <dbReference type="ChEBI" id="CHEBI:57540"/>
    </ligand>
</feature>
<organism evidence="10">
    <name type="scientific">Caldithrix abyssi</name>
    <dbReference type="NCBI Taxonomy" id="187145"/>
    <lineage>
        <taxon>Bacteria</taxon>
        <taxon>Pseudomonadati</taxon>
        <taxon>Calditrichota</taxon>
        <taxon>Calditrichia</taxon>
        <taxon>Calditrichales</taxon>
        <taxon>Calditrichaceae</taxon>
        <taxon>Caldithrix</taxon>
    </lineage>
</organism>
<dbReference type="Pfam" id="PF00056">
    <property type="entry name" value="Ldh_1_N"/>
    <property type="match status" value="1"/>
</dbReference>
<reference evidence="10" key="1">
    <citation type="journal article" date="2020" name="mSystems">
        <title>Genome- and Community-Level Interaction Insights into Carbon Utilization and Element Cycling Functions of Hydrothermarchaeota in Hydrothermal Sediment.</title>
        <authorList>
            <person name="Zhou Z."/>
            <person name="Liu Y."/>
            <person name="Xu W."/>
            <person name="Pan J."/>
            <person name="Luo Z.H."/>
            <person name="Li M."/>
        </authorList>
    </citation>
    <scope>NUCLEOTIDE SEQUENCE [LARGE SCALE GENOMIC DNA]</scope>
    <source>
        <strain evidence="10">HyVt-577</strain>
    </source>
</reference>
<dbReference type="PANTHER" id="PTHR43128:SF16">
    <property type="entry name" value="L-LACTATE DEHYDROGENASE"/>
    <property type="match status" value="1"/>
</dbReference>
<dbReference type="PANTHER" id="PTHR43128">
    <property type="entry name" value="L-2-HYDROXYCARBOXYLATE DEHYDROGENASE (NAD(P)(+))"/>
    <property type="match status" value="1"/>
</dbReference>
<keyword evidence="2 7" id="KW-0560">Oxidoreductase</keyword>
<dbReference type="CDD" id="cd01339">
    <property type="entry name" value="LDH-like_MDH"/>
    <property type="match status" value="1"/>
</dbReference>
<feature type="binding site" evidence="5">
    <location>
        <position position="127"/>
    </location>
    <ligand>
        <name>substrate</name>
    </ligand>
</feature>
<dbReference type="Pfam" id="PF02866">
    <property type="entry name" value="Ldh_1_C"/>
    <property type="match status" value="1"/>
</dbReference>